<evidence type="ECO:0000313" key="1">
    <source>
        <dbReference type="EMBL" id="SFA55122.1"/>
    </source>
</evidence>
<name>A0A1I0TTU3_9SPHI</name>
<dbReference type="EMBL" id="FOJM01000014">
    <property type="protein sequence ID" value="SFA55122.1"/>
    <property type="molecule type" value="Genomic_DNA"/>
</dbReference>
<sequence length="333" mass="37488">MTQKTILRSTTVDKHGDYIGLEQLQDYVNVVNGNLKLRYLANHRRDLPPLGYLDNAEVKQAGQIHHALAEPIVFANRKMVEWDDELVVEDSGIPLMLVGRNKEITQICITVDKNNFKSFESFERAGKSLMDLFDGEASLDTSMRKSLLPDPQLVITLAGYYMLFKPLVKPLMSKLGEKIAEGIGEDIYGLSKKLLVKVADAIQITRNSMIPKNKVLLTIFEIPGEPYIELQIKSDSSSTVINSITDKKLVKIYQKVQDLKSKIDISEIYFIYNTKGKWEFTYLISKTGQVIGTKSCFAKRDKLVNRINLSPTKAFSVGATGVKYAKKTTPKSE</sequence>
<dbReference type="OrthoDB" id="1253311at2"/>
<accession>A0A1I0TTU3</accession>
<keyword evidence="2" id="KW-1185">Reference proteome</keyword>
<proteinExistence type="predicted"/>
<dbReference type="RefSeq" id="WP_090985846.1">
    <property type="nucleotide sequence ID" value="NZ_FOJM01000014.1"/>
</dbReference>
<gene>
    <name evidence="1" type="ORF">SAMN04488511_11491</name>
</gene>
<dbReference type="Proteomes" id="UP000198836">
    <property type="component" value="Unassembled WGS sequence"/>
</dbReference>
<dbReference type="STRING" id="332999.SAMN04488511_11491"/>
<dbReference type="AlphaFoldDB" id="A0A1I0TTU3"/>
<reference evidence="2" key="1">
    <citation type="submission" date="2016-10" db="EMBL/GenBank/DDBJ databases">
        <authorList>
            <person name="Varghese N."/>
            <person name="Submissions S."/>
        </authorList>
    </citation>
    <scope>NUCLEOTIDE SEQUENCE [LARGE SCALE GENOMIC DNA]</scope>
    <source>
        <strain evidence="2">DSM 18130</strain>
    </source>
</reference>
<protein>
    <submittedName>
        <fullName evidence="1">Uncharacterized protein</fullName>
    </submittedName>
</protein>
<organism evidence="1 2">
    <name type="scientific">Pedobacter suwonensis</name>
    <dbReference type="NCBI Taxonomy" id="332999"/>
    <lineage>
        <taxon>Bacteria</taxon>
        <taxon>Pseudomonadati</taxon>
        <taxon>Bacteroidota</taxon>
        <taxon>Sphingobacteriia</taxon>
        <taxon>Sphingobacteriales</taxon>
        <taxon>Sphingobacteriaceae</taxon>
        <taxon>Pedobacter</taxon>
    </lineage>
</organism>
<evidence type="ECO:0000313" key="2">
    <source>
        <dbReference type="Proteomes" id="UP000198836"/>
    </source>
</evidence>